<sequence>MLGSRWFARMGCVFDEWIEQRWCRLGITDWPRPLGTMVAEDWAFEIERRRGDRSEQRRILGSAWLCSDGRDELGTCSMVVKIRP</sequence>
<evidence type="ECO:0008006" key="3">
    <source>
        <dbReference type="Google" id="ProtNLM"/>
    </source>
</evidence>
<dbReference type="Proteomes" id="UP001457282">
    <property type="component" value="Unassembled WGS sequence"/>
</dbReference>
<reference evidence="1 2" key="1">
    <citation type="journal article" date="2023" name="G3 (Bethesda)">
        <title>A chromosome-length genome assembly and annotation of blackberry (Rubus argutus, cv. 'Hillquist').</title>
        <authorList>
            <person name="Bruna T."/>
            <person name="Aryal R."/>
            <person name="Dudchenko O."/>
            <person name="Sargent D.J."/>
            <person name="Mead D."/>
            <person name="Buti M."/>
            <person name="Cavallini A."/>
            <person name="Hytonen T."/>
            <person name="Andres J."/>
            <person name="Pham M."/>
            <person name="Weisz D."/>
            <person name="Mascagni F."/>
            <person name="Usai G."/>
            <person name="Natali L."/>
            <person name="Bassil N."/>
            <person name="Fernandez G.E."/>
            <person name="Lomsadze A."/>
            <person name="Armour M."/>
            <person name="Olukolu B."/>
            <person name="Poorten T."/>
            <person name="Britton C."/>
            <person name="Davik J."/>
            <person name="Ashrafi H."/>
            <person name="Aiden E.L."/>
            <person name="Borodovsky M."/>
            <person name="Worthington M."/>
        </authorList>
    </citation>
    <scope>NUCLEOTIDE SEQUENCE [LARGE SCALE GENOMIC DNA]</scope>
    <source>
        <strain evidence="1">PI 553951</strain>
    </source>
</reference>
<dbReference type="AlphaFoldDB" id="A0AAW1VHS6"/>
<keyword evidence="2" id="KW-1185">Reference proteome</keyword>
<proteinExistence type="predicted"/>
<accession>A0AAW1VHS6</accession>
<organism evidence="1 2">
    <name type="scientific">Rubus argutus</name>
    <name type="common">Southern blackberry</name>
    <dbReference type="NCBI Taxonomy" id="59490"/>
    <lineage>
        <taxon>Eukaryota</taxon>
        <taxon>Viridiplantae</taxon>
        <taxon>Streptophyta</taxon>
        <taxon>Embryophyta</taxon>
        <taxon>Tracheophyta</taxon>
        <taxon>Spermatophyta</taxon>
        <taxon>Magnoliopsida</taxon>
        <taxon>eudicotyledons</taxon>
        <taxon>Gunneridae</taxon>
        <taxon>Pentapetalae</taxon>
        <taxon>rosids</taxon>
        <taxon>fabids</taxon>
        <taxon>Rosales</taxon>
        <taxon>Rosaceae</taxon>
        <taxon>Rosoideae</taxon>
        <taxon>Rosoideae incertae sedis</taxon>
        <taxon>Rubus</taxon>
    </lineage>
</organism>
<evidence type="ECO:0000313" key="2">
    <source>
        <dbReference type="Proteomes" id="UP001457282"/>
    </source>
</evidence>
<name>A0AAW1VHS6_RUBAR</name>
<comment type="caution">
    <text evidence="1">The sequence shown here is derived from an EMBL/GenBank/DDBJ whole genome shotgun (WGS) entry which is preliminary data.</text>
</comment>
<dbReference type="EMBL" id="JBEDUW010000338">
    <property type="protein sequence ID" value="KAK9901040.1"/>
    <property type="molecule type" value="Genomic_DNA"/>
</dbReference>
<gene>
    <name evidence="1" type="ORF">M0R45_002278</name>
</gene>
<protein>
    <recommendedName>
        <fullName evidence="3">MHC class I antigen</fullName>
    </recommendedName>
</protein>
<evidence type="ECO:0000313" key="1">
    <source>
        <dbReference type="EMBL" id="KAK9901040.1"/>
    </source>
</evidence>